<organism evidence="5 7">
    <name type="scientific">Holdemanella biformis</name>
    <dbReference type="NCBI Taxonomy" id="1735"/>
    <lineage>
        <taxon>Bacteria</taxon>
        <taxon>Bacillati</taxon>
        <taxon>Bacillota</taxon>
        <taxon>Erysipelotrichia</taxon>
        <taxon>Erysipelotrichales</taxon>
        <taxon>Erysipelotrichaceae</taxon>
        <taxon>Holdemanella</taxon>
    </lineage>
</organism>
<name>A0A395WE39_9FIRM</name>
<dbReference type="GeneID" id="66579202"/>
<dbReference type="GO" id="GO:0003700">
    <property type="term" value="F:DNA-binding transcription factor activity"/>
    <property type="evidence" value="ECO:0007669"/>
    <property type="project" value="InterPro"/>
</dbReference>
<dbReference type="InterPro" id="IPR039422">
    <property type="entry name" value="MarR/SlyA-like"/>
</dbReference>
<protein>
    <submittedName>
        <fullName evidence="5">MarR family transcriptional regulator</fullName>
    </submittedName>
</protein>
<dbReference type="AlphaFoldDB" id="A0A395WE39"/>
<dbReference type="PROSITE" id="PS50995">
    <property type="entry name" value="HTH_MARR_2"/>
    <property type="match status" value="1"/>
</dbReference>
<proteinExistence type="predicted"/>
<dbReference type="RefSeq" id="WP_118324347.1">
    <property type="nucleotide sequence ID" value="NZ_DBFOYD010000174.1"/>
</dbReference>
<evidence type="ECO:0000256" key="1">
    <source>
        <dbReference type="ARBA" id="ARBA00023015"/>
    </source>
</evidence>
<dbReference type="InterPro" id="IPR000835">
    <property type="entry name" value="HTH_MarR-typ"/>
</dbReference>
<evidence type="ECO:0000313" key="6">
    <source>
        <dbReference type="EMBL" id="RGW76516.1"/>
    </source>
</evidence>
<evidence type="ECO:0000256" key="3">
    <source>
        <dbReference type="ARBA" id="ARBA00023163"/>
    </source>
</evidence>
<keyword evidence="1" id="KW-0805">Transcription regulation</keyword>
<evidence type="ECO:0000259" key="4">
    <source>
        <dbReference type="PROSITE" id="PS50995"/>
    </source>
</evidence>
<gene>
    <name evidence="6" type="ORF">DWV56_01485</name>
    <name evidence="5" type="ORF">DWW32_00860</name>
</gene>
<reference evidence="7 8" key="1">
    <citation type="submission" date="2018-08" db="EMBL/GenBank/DDBJ databases">
        <title>A genome reference for cultivated species of the human gut microbiota.</title>
        <authorList>
            <person name="Zou Y."/>
            <person name="Xue W."/>
            <person name="Luo G."/>
        </authorList>
    </citation>
    <scope>NUCLEOTIDE SEQUENCE [LARGE SCALE GENOMIC DNA]</scope>
    <source>
        <strain evidence="6 8">AF10-31</strain>
        <strain evidence="5 7">AF15-20</strain>
    </source>
</reference>
<dbReference type="SMART" id="SM00347">
    <property type="entry name" value="HTH_MARR"/>
    <property type="match status" value="1"/>
</dbReference>
<dbReference type="InterPro" id="IPR036388">
    <property type="entry name" value="WH-like_DNA-bd_sf"/>
</dbReference>
<keyword evidence="3" id="KW-0804">Transcription</keyword>
<dbReference type="Gene3D" id="1.10.10.10">
    <property type="entry name" value="Winged helix-like DNA-binding domain superfamily/Winged helix DNA-binding domain"/>
    <property type="match status" value="1"/>
</dbReference>
<comment type="caution">
    <text evidence="5">The sequence shown here is derived from an EMBL/GenBank/DDBJ whole genome shotgun (WGS) entry which is preliminary data.</text>
</comment>
<dbReference type="PANTHER" id="PTHR33164">
    <property type="entry name" value="TRANSCRIPTIONAL REGULATOR, MARR FAMILY"/>
    <property type="match status" value="1"/>
</dbReference>
<keyword evidence="2" id="KW-0238">DNA-binding</keyword>
<dbReference type="Pfam" id="PF22381">
    <property type="entry name" value="Staph_reg_Sar_Rot"/>
    <property type="match status" value="1"/>
</dbReference>
<accession>A0A395WE39</accession>
<sequence>MKKNEQVLEAWLQMTTVINNERITPDLPYNESMICRYLYQNQDLDVTATDLCNYMRMQKSQMNRTLTSMEKKELITRIRSEKDTRKIYITLNDSMIRIYKKQHEKILKIVDELFDKIGYERQPEVIELFDLITQTAKEMLKR</sequence>
<evidence type="ECO:0000256" key="2">
    <source>
        <dbReference type="ARBA" id="ARBA00023125"/>
    </source>
</evidence>
<dbReference type="Proteomes" id="UP000284651">
    <property type="component" value="Unassembled WGS sequence"/>
</dbReference>
<dbReference type="InterPro" id="IPR055166">
    <property type="entry name" value="Transc_reg_Sar_Rot_HTH"/>
</dbReference>
<dbReference type="GO" id="GO:0006950">
    <property type="term" value="P:response to stress"/>
    <property type="evidence" value="ECO:0007669"/>
    <property type="project" value="TreeGrafter"/>
</dbReference>
<evidence type="ECO:0000313" key="5">
    <source>
        <dbReference type="EMBL" id="RGU94097.1"/>
    </source>
</evidence>
<evidence type="ECO:0000313" key="8">
    <source>
        <dbReference type="Proteomes" id="UP000284651"/>
    </source>
</evidence>
<dbReference type="GO" id="GO:0003677">
    <property type="term" value="F:DNA binding"/>
    <property type="evidence" value="ECO:0007669"/>
    <property type="project" value="UniProtKB-KW"/>
</dbReference>
<feature type="domain" description="HTH marR-type" evidence="4">
    <location>
        <begin position="1"/>
        <end position="137"/>
    </location>
</feature>
<dbReference type="Proteomes" id="UP000265489">
    <property type="component" value="Unassembled WGS sequence"/>
</dbReference>
<dbReference type="EMBL" id="QSAT01000003">
    <property type="protein sequence ID" value="RGW76516.1"/>
    <property type="molecule type" value="Genomic_DNA"/>
</dbReference>
<dbReference type="EMBL" id="QRYQ01000001">
    <property type="protein sequence ID" value="RGU94097.1"/>
    <property type="molecule type" value="Genomic_DNA"/>
</dbReference>
<dbReference type="InterPro" id="IPR036390">
    <property type="entry name" value="WH_DNA-bd_sf"/>
</dbReference>
<evidence type="ECO:0000313" key="7">
    <source>
        <dbReference type="Proteomes" id="UP000265489"/>
    </source>
</evidence>
<dbReference type="PANTHER" id="PTHR33164:SF99">
    <property type="entry name" value="MARR FAMILY REGULATORY PROTEIN"/>
    <property type="match status" value="1"/>
</dbReference>
<dbReference type="SUPFAM" id="SSF46785">
    <property type="entry name" value="Winged helix' DNA-binding domain"/>
    <property type="match status" value="1"/>
</dbReference>